<comment type="caution">
    <text evidence="3">The sequence shown here is derived from an EMBL/GenBank/DDBJ whole genome shotgun (WGS) entry which is preliminary data.</text>
</comment>
<accession>A0A7U7G7R4</accession>
<gene>
    <name evidence="3" type="ORF">BN874_1040002</name>
</gene>
<evidence type="ECO:0000313" key="3">
    <source>
        <dbReference type="EMBL" id="CDH43124.1"/>
    </source>
</evidence>
<organism evidence="3 4">
    <name type="scientific">Candidatus Contendobacter odensis Run_B_J11</name>
    <dbReference type="NCBI Taxonomy" id="1400861"/>
    <lineage>
        <taxon>Bacteria</taxon>
        <taxon>Pseudomonadati</taxon>
        <taxon>Pseudomonadota</taxon>
        <taxon>Gammaproteobacteria</taxon>
        <taxon>Candidatus Competibacteraceae</taxon>
        <taxon>Candidatus Contendibacter</taxon>
    </lineage>
</organism>
<sequence length="86" mass="9508">MCSACGQRHDMPLAQRRMECECGHSMDRDVNAAINILNFGLDTLTPDLKRAQETGKTSVRRSTVVDGAKMATCQIIQDCPDSSRHL</sequence>
<dbReference type="InterPro" id="IPR010095">
    <property type="entry name" value="Cas12f1-like_TNB"/>
</dbReference>
<protein>
    <recommendedName>
        <fullName evidence="2">Cas12f1-like TNB domain-containing protein</fullName>
    </recommendedName>
</protein>
<keyword evidence="1" id="KW-0238">DNA-binding</keyword>
<feature type="domain" description="Cas12f1-like TNB" evidence="2">
    <location>
        <begin position="1"/>
        <end position="36"/>
    </location>
</feature>
<dbReference type="EMBL" id="CBTK010000007">
    <property type="protein sequence ID" value="CDH43124.1"/>
    <property type="molecule type" value="Genomic_DNA"/>
</dbReference>
<evidence type="ECO:0000259" key="2">
    <source>
        <dbReference type="Pfam" id="PF07282"/>
    </source>
</evidence>
<dbReference type="Pfam" id="PF07282">
    <property type="entry name" value="Cas12f1-like_TNB"/>
    <property type="match status" value="1"/>
</dbReference>
<keyword evidence="4" id="KW-1185">Reference proteome</keyword>
<evidence type="ECO:0000256" key="1">
    <source>
        <dbReference type="ARBA" id="ARBA00023125"/>
    </source>
</evidence>
<reference evidence="3 4" key="1">
    <citation type="journal article" date="2014" name="ISME J.">
        <title>Candidatus Competibacter-lineage genomes retrieved from metagenomes reveal functional metabolic diversity.</title>
        <authorList>
            <person name="McIlroy S.J."/>
            <person name="Albertsen M."/>
            <person name="Andresen E.K."/>
            <person name="Saunders A.M."/>
            <person name="Kristiansen R."/>
            <person name="Stokholm-Bjerregaard M."/>
            <person name="Nielsen K.L."/>
            <person name="Nielsen P.H."/>
        </authorList>
    </citation>
    <scope>NUCLEOTIDE SEQUENCE [LARGE SCALE GENOMIC DNA]</scope>
    <source>
        <strain evidence="3 4">Run_B_J11</strain>
    </source>
</reference>
<dbReference type="AlphaFoldDB" id="A0A7U7G7R4"/>
<evidence type="ECO:0000313" key="4">
    <source>
        <dbReference type="Proteomes" id="UP000019184"/>
    </source>
</evidence>
<name>A0A7U7G7R4_9GAMM</name>
<proteinExistence type="predicted"/>
<dbReference type="Proteomes" id="UP000019184">
    <property type="component" value="Unassembled WGS sequence"/>
</dbReference>
<dbReference type="GO" id="GO:0003677">
    <property type="term" value="F:DNA binding"/>
    <property type="evidence" value="ECO:0007669"/>
    <property type="project" value="UniProtKB-KW"/>
</dbReference>